<organism evidence="1 2">
    <name type="scientific">Thalictrum thalictroides</name>
    <name type="common">Rue-anemone</name>
    <name type="synonym">Anemone thalictroides</name>
    <dbReference type="NCBI Taxonomy" id="46969"/>
    <lineage>
        <taxon>Eukaryota</taxon>
        <taxon>Viridiplantae</taxon>
        <taxon>Streptophyta</taxon>
        <taxon>Embryophyta</taxon>
        <taxon>Tracheophyta</taxon>
        <taxon>Spermatophyta</taxon>
        <taxon>Magnoliopsida</taxon>
        <taxon>Ranunculales</taxon>
        <taxon>Ranunculaceae</taxon>
        <taxon>Thalictroideae</taxon>
        <taxon>Thalictrum</taxon>
    </lineage>
</organism>
<protein>
    <submittedName>
        <fullName evidence="1">Uncharacterized protein</fullName>
    </submittedName>
</protein>
<accession>A0A7J6W7Q5</accession>
<dbReference type="OrthoDB" id="1934939at2759"/>
<comment type="caution">
    <text evidence="1">The sequence shown here is derived from an EMBL/GenBank/DDBJ whole genome shotgun (WGS) entry which is preliminary data.</text>
</comment>
<reference evidence="1 2" key="1">
    <citation type="submission" date="2020-06" db="EMBL/GenBank/DDBJ databases">
        <title>Transcriptomic and genomic resources for Thalictrum thalictroides and T. hernandezii: Facilitating candidate gene discovery in an emerging model plant lineage.</title>
        <authorList>
            <person name="Arias T."/>
            <person name="Riano-Pachon D.M."/>
            <person name="Di Stilio V.S."/>
        </authorList>
    </citation>
    <scope>NUCLEOTIDE SEQUENCE [LARGE SCALE GENOMIC DNA]</scope>
    <source>
        <strain evidence="2">cv. WT478/WT964</strain>
        <tissue evidence="1">Leaves</tissue>
    </source>
</reference>
<keyword evidence="2" id="KW-1185">Reference proteome</keyword>
<dbReference type="EMBL" id="JABWDY010020574">
    <property type="protein sequence ID" value="KAF5193043.1"/>
    <property type="molecule type" value="Genomic_DNA"/>
</dbReference>
<proteinExistence type="predicted"/>
<dbReference type="AlphaFoldDB" id="A0A7J6W7Q5"/>
<evidence type="ECO:0000313" key="1">
    <source>
        <dbReference type="EMBL" id="KAF5193043.1"/>
    </source>
</evidence>
<gene>
    <name evidence="1" type="ORF">FRX31_017372</name>
</gene>
<evidence type="ECO:0000313" key="2">
    <source>
        <dbReference type="Proteomes" id="UP000554482"/>
    </source>
</evidence>
<name>A0A7J6W7Q5_THATH</name>
<dbReference type="Proteomes" id="UP000554482">
    <property type="component" value="Unassembled WGS sequence"/>
</dbReference>
<sequence>MLSALKVANSIIIEQTPGIFRFIIGLTKLGALKEAGKHIANIEIVHLYREENRHTDALVDIVATMGDVDTKTIEVSIYDHQIIARKKLIMQILGYPGVSWMDPIIAYLRDDSLQQDKIRKRSIKNSLNALLLFKMNCIEDHWEDLY</sequence>